<evidence type="ECO:0000313" key="10">
    <source>
        <dbReference type="Proteomes" id="UP000034591"/>
    </source>
</evidence>
<evidence type="ECO:0000256" key="1">
    <source>
        <dbReference type="ARBA" id="ARBA00005915"/>
    </source>
</evidence>
<evidence type="ECO:0000259" key="7">
    <source>
        <dbReference type="Pfam" id="PF02272"/>
    </source>
</evidence>
<name>A0A0G0HC69_9BACT</name>
<dbReference type="InterPro" id="IPR038763">
    <property type="entry name" value="DHH_sf"/>
</dbReference>
<feature type="domain" description="DHHA1" evidence="7">
    <location>
        <begin position="398"/>
        <end position="487"/>
    </location>
</feature>
<comment type="caution">
    <text evidence="9">The sequence shown here is derived from an EMBL/GenBank/DDBJ whole genome shotgun (WGS) entry which is preliminary data.</text>
</comment>
<reference evidence="9 10" key="1">
    <citation type="journal article" date="2015" name="Nature">
        <title>rRNA introns, odd ribosomes, and small enigmatic genomes across a large radiation of phyla.</title>
        <authorList>
            <person name="Brown C.T."/>
            <person name="Hug L.A."/>
            <person name="Thomas B.C."/>
            <person name="Sharon I."/>
            <person name="Castelle C.J."/>
            <person name="Singh A."/>
            <person name="Wilkins M.J."/>
            <person name="Williams K.H."/>
            <person name="Banfield J.F."/>
        </authorList>
    </citation>
    <scope>NUCLEOTIDE SEQUENCE [LARGE SCALE GENOMIC DNA]</scope>
</reference>
<dbReference type="STRING" id="1618545.US53_C0063G0002"/>
<dbReference type="InterPro" id="IPR051673">
    <property type="entry name" value="SSDNA_exonuclease_RecJ"/>
</dbReference>
<dbReference type="EMBL" id="LBTI01000063">
    <property type="protein sequence ID" value="KKQ36140.1"/>
    <property type="molecule type" value="Genomic_DNA"/>
</dbReference>
<evidence type="ECO:0000259" key="8">
    <source>
        <dbReference type="Pfam" id="PF17768"/>
    </source>
</evidence>
<dbReference type="GO" id="GO:0008409">
    <property type="term" value="F:5'-3' exonuclease activity"/>
    <property type="evidence" value="ECO:0007669"/>
    <property type="project" value="InterPro"/>
</dbReference>
<evidence type="ECO:0000256" key="3">
    <source>
        <dbReference type="ARBA" id="ARBA00022722"/>
    </source>
</evidence>
<gene>
    <name evidence="9" type="ORF">US53_C0063G0002</name>
</gene>
<evidence type="ECO:0000259" key="6">
    <source>
        <dbReference type="Pfam" id="PF01368"/>
    </source>
</evidence>
<evidence type="ECO:0000256" key="4">
    <source>
        <dbReference type="ARBA" id="ARBA00022801"/>
    </source>
</evidence>
<feature type="domain" description="DDH" evidence="6">
    <location>
        <begin position="84"/>
        <end position="182"/>
    </location>
</feature>
<dbReference type="PANTHER" id="PTHR30255">
    <property type="entry name" value="SINGLE-STRANDED-DNA-SPECIFIC EXONUCLEASE RECJ"/>
    <property type="match status" value="1"/>
</dbReference>
<keyword evidence="4" id="KW-0378">Hydrolase</keyword>
<dbReference type="InterPro" id="IPR001667">
    <property type="entry name" value="DDH_dom"/>
</dbReference>
<dbReference type="InterPro" id="IPR004610">
    <property type="entry name" value="RecJ"/>
</dbReference>
<dbReference type="InterPro" id="IPR041122">
    <property type="entry name" value="RecJ_OB"/>
</dbReference>
<dbReference type="GO" id="GO:0006310">
    <property type="term" value="P:DNA recombination"/>
    <property type="evidence" value="ECO:0007669"/>
    <property type="project" value="InterPro"/>
</dbReference>
<dbReference type="Pfam" id="PF01368">
    <property type="entry name" value="DHH"/>
    <property type="match status" value="1"/>
</dbReference>
<dbReference type="Gene3D" id="3.90.1640.30">
    <property type="match status" value="1"/>
</dbReference>
<dbReference type="Gene3D" id="3.10.310.30">
    <property type="match status" value="1"/>
</dbReference>
<accession>A0A0G0HC69</accession>
<dbReference type="SUPFAM" id="SSF64182">
    <property type="entry name" value="DHH phosphoesterases"/>
    <property type="match status" value="1"/>
</dbReference>
<dbReference type="Pfam" id="PF17768">
    <property type="entry name" value="RecJ_OB"/>
    <property type="match status" value="1"/>
</dbReference>
<dbReference type="Proteomes" id="UP000034591">
    <property type="component" value="Unassembled WGS sequence"/>
</dbReference>
<keyword evidence="5 9" id="KW-0269">Exonuclease</keyword>
<dbReference type="Pfam" id="PF02272">
    <property type="entry name" value="DHHA1"/>
    <property type="match status" value="1"/>
</dbReference>
<evidence type="ECO:0000256" key="5">
    <source>
        <dbReference type="ARBA" id="ARBA00022839"/>
    </source>
</evidence>
<protein>
    <recommendedName>
        <fullName evidence="2">Single-stranded-DNA-specific exonuclease RecJ</fullName>
    </recommendedName>
</protein>
<feature type="domain" description="RecJ OB" evidence="8">
    <location>
        <begin position="503"/>
        <end position="609"/>
    </location>
</feature>
<evidence type="ECO:0000313" key="9">
    <source>
        <dbReference type="EMBL" id="KKQ36140.1"/>
    </source>
</evidence>
<proteinExistence type="inferred from homology"/>
<dbReference type="InterPro" id="IPR003156">
    <property type="entry name" value="DHHA1_dom"/>
</dbReference>
<sequence length="618" mass="68789">MMNNKDVKWEIVGKGIKSTKSIEGSREIIEVLLANRGIKTEKQKDEFFNPTFPEKLTVKSLSLSQKEINKTLKRIADAIKNQEQIIIYGDYDADGICATAILWECLYSLTKNIMPYIPNRFEEGYGLNAESIQKLKIQYKKLKVIITVDNGIVAHAATDKAKELGIDVIITDHHQPSKALTSRRNLPASRSRGVSLRVRDKYDYPDAFAIIHTTQICGSGIAWILGREILKSFQLPDSSRQLNKNSKINKLDNSLEIRKGLDLCAIGTIADQMPLVGINRSFAKYGLEELNKTKRVGLLALFKEAGITMKVPNLKGSEPYLNIGTYEVNFVIAPRINAMGRMEHAIDSLRLICTTSHANAIKLAEILGKVNIERQNVVEQVVIHAYDNIDVEDKKGLIILGHDSYHEGVIGLAASKLVEKFYRPAIVFSKGEKISKASARSISGFNIIEAIHSVEDLIIGGGGHPMAAGFSIETAKIEEFSKKINEISIPLLTDSVLSRFLKVDLEIEFNQLNRELHDELSKFEPSGIRNPIPCFLTKKVNVIDAKCVGVGAKHLKLKLEKDGFVFGAIGFSLGDLYPSLLADSKIDIVFSLNKNVWNGHESLELKIKDLKQINTRGK</sequence>
<dbReference type="GO" id="GO:0003676">
    <property type="term" value="F:nucleic acid binding"/>
    <property type="evidence" value="ECO:0007669"/>
    <property type="project" value="InterPro"/>
</dbReference>
<dbReference type="AlphaFoldDB" id="A0A0G0HC69"/>
<dbReference type="PATRIC" id="fig|1618545.3.peg.788"/>
<keyword evidence="3" id="KW-0540">Nuclease</keyword>
<organism evidence="9 10">
    <name type="scientific">Candidatus Woesebacteria bacterium GW2011_GWA1_37_7</name>
    <dbReference type="NCBI Taxonomy" id="1618545"/>
    <lineage>
        <taxon>Bacteria</taxon>
        <taxon>Candidatus Woeseibacteriota</taxon>
    </lineage>
</organism>
<dbReference type="NCBIfam" id="TIGR00644">
    <property type="entry name" value="recJ"/>
    <property type="match status" value="1"/>
</dbReference>
<comment type="similarity">
    <text evidence="1">Belongs to the RecJ family.</text>
</comment>
<dbReference type="GO" id="GO:0006281">
    <property type="term" value="P:DNA repair"/>
    <property type="evidence" value="ECO:0007669"/>
    <property type="project" value="InterPro"/>
</dbReference>
<dbReference type="PANTHER" id="PTHR30255:SF2">
    <property type="entry name" value="SINGLE-STRANDED-DNA-SPECIFIC EXONUCLEASE RECJ"/>
    <property type="match status" value="1"/>
</dbReference>
<evidence type="ECO:0000256" key="2">
    <source>
        <dbReference type="ARBA" id="ARBA00019841"/>
    </source>
</evidence>